<organism evidence="1 2">
    <name type="scientific">Pseudooceanicola atlanticus</name>
    <dbReference type="NCBI Taxonomy" id="1461694"/>
    <lineage>
        <taxon>Bacteria</taxon>
        <taxon>Pseudomonadati</taxon>
        <taxon>Pseudomonadota</taxon>
        <taxon>Alphaproteobacteria</taxon>
        <taxon>Rhodobacterales</taxon>
        <taxon>Paracoccaceae</taxon>
        <taxon>Pseudooceanicola</taxon>
    </lineage>
</organism>
<dbReference type="RefSeq" id="WP_043753212.1">
    <property type="nucleotide sequence ID" value="NZ_AQQX01000013.1"/>
</dbReference>
<dbReference type="SUPFAM" id="SSF53850">
    <property type="entry name" value="Periplasmic binding protein-like II"/>
    <property type="match status" value="1"/>
</dbReference>
<evidence type="ECO:0000313" key="2">
    <source>
        <dbReference type="Proteomes" id="UP000030004"/>
    </source>
</evidence>
<dbReference type="Pfam" id="PF16868">
    <property type="entry name" value="NMT1_3"/>
    <property type="match status" value="1"/>
</dbReference>
<dbReference type="AlphaFoldDB" id="A0A0A0E843"/>
<protein>
    <submittedName>
        <fullName evidence="1">TRAP ABC transporter substrate-binding protein</fullName>
    </submittedName>
</protein>
<dbReference type="PANTHER" id="PTHR42941:SF1">
    <property type="entry name" value="SLL1037 PROTEIN"/>
    <property type="match status" value="1"/>
</dbReference>
<sequence length="334" mass="35209">MFNYNFKGLRHVATAVVTTAVLTTSVAAQDVRIGAMREGSSWYVFAATLEQIIEPILGENSVEVIARGGGIANPMVVQGGKAEIALSNKASAVWASEGNEGVYEGMSAPDIRALVGGLNSVYVGAMARKAFTDKMGTTDLAEIMSSGQPVRVLMKPVGSSAVPVANMIFEGLGTSAEEIKANGGDIIQVGTGQIPDQMRNGNADIYIDTMIKGHPTITEVALTADVVFLDVPQPAMDVLEKNGLTPGSYGPDWYKGQSTATTGANLGTVLIANASLDEDTAYQITKAIIENAEQLKSSHGAWARFDPKAAMLPENVGIELHPGALRYYREAGLM</sequence>
<dbReference type="OrthoDB" id="9776669at2"/>
<dbReference type="Gene3D" id="3.40.190.10">
    <property type="entry name" value="Periplasmic binding protein-like II"/>
    <property type="match status" value="2"/>
</dbReference>
<proteinExistence type="predicted"/>
<dbReference type="InterPro" id="IPR011852">
    <property type="entry name" value="TRAP_TAXI"/>
</dbReference>
<name>A0A0A0E843_9RHOB</name>
<evidence type="ECO:0000313" key="1">
    <source>
        <dbReference type="EMBL" id="KGM47186.1"/>
    </source>
</evidence>
<dbReference type="eggNOG" id="COG2358">
    <property type="taxonomic scope" value="Bacteria"/>
</dbReference>
<reference evidence="1 2" key="1">
    <citation type="journal article" date="2015" name="Antonie Van Leeuwenhoek">
        <title>Pseudooceanicola atlanticus gen. nov. sp. nov., isolated from surface seawater of the Atlantic Ocean and reclassification of Oceanicola batsensis, Oceanicola marinus, Oceanicola nitratireducens, Oceanicola nanhaiensis, Oceanicola antarcticus and Oceanicola flagellatus, as Pseudooceanicola batsensis comb. nov., Pseudooceanicola marinus comb. nov., Pseudooceanicola nitratireducens comb. nov., Pseudooceanicola nanhaiensis comb. nov., Pseudooceanicola antarcticus comb. nov., and Pseudooceanicola flagellatus comb. nov.</title>
        <authorList>
            <person name="Lai Q."/>
            <person name="Li G."/>
            <person name="Liu X."/>
            <person name="Du Y."/>
            <person name="Sun F."/>
            <person name="Shao Z."/>
        </authorList>
    </citation>
    <scope>NUCLEOTIDE SEQUENCE [LARGE SCALE GENOMIC DNA]</scope>
    <source>
        <strain evidence="1 2">22II-s11g</strain>
    </source>
</reference>
<dbReference type="STRING" id="1461694.ATO9_19445"/>
<dbReference type="NCBIfam" id="TIGR02122">
    <property type="entry name" value="TRAP_TAXI"/>
    <property type="match status" value="1"/>
</dbReference>
<accession>A0A0A0E843</accession>
<comment type="caution">
    <text evidence="1">The sequence shown here is derived from an EMBL/GenBank/DDBJ whole genome shotgun (WGS) entry which is preliminary data.</text>
</comment>
<gene>
    <name evidence="1" type="ORF">ATO9_19445</name>
</gene>
<dbReference type="PANTHER" id="PTHR42941">
    <property type="entry name" value="SLL1037 PROTEIN"/>
    <property type="match status" value="1"/>
</dbReference>
<keyword evidence="2" id="KW-1185">Reference proteome</keyword>
<dbReference type="Proteomes" id="UP000030004">
    <property type="component" value="Unassembled WGS sequence"/>
</dbReference>
<dbReference type="EMBL" id="AQQX01000013">
    <property type="protein sequence ID" value="KGM47186.1"/>
    <property type="molecule type" value="Genomic_DNA"/>
</dbReference>